<dbReference type="PANTHER" id="PTHR33442">
    <property type="entry name" value="TRANS-3-HYDROXY-L-PROLINE DEHYDRATASE"/>
    <property type="match status" value="1"/>
</dbReference>
<reference evidence="2 5" key="1">
    <citation type="journal article" date="2011" name="J. Bacteriol.">
        <title>Genome sequence of Halobiforma lacisalsi AJ5, an extremely halophilic archaeon which harbors a bop gene.</title>
        <authorList>
            <person name="Jiang X."/>
            <person name="Wang S."/>
            <person name="Cheng H."/>
            <person name="Huo Y."/>
            <person name="Zhang X."/>
            <person name="Zhu X."/>
            <person name="Han X."/>
            <person name="Ni P."/>
            <person name="Wu M."/>
        </authorList>
    </citation>
    <scope>NUCLEOTIDE SEQUENCE [LARGE SCALE GENOMIC DNA]</scope>
    <source>
        <strain evidence="2 5">AJ5</strain>
    </source>
</reference>
<dbReference type="RefSeq" id="WP_007140037.1">
    <property type="nucleotide sequence ID" value="NZ_AOLZ01000012.1"/>
</dbReference>
<dbReference type="SFLD" id="SFLDS00028">
    <property type="entry name" value="Proline_Racemase"/>
    <property type="match status" value="1"/>
</dbReference>
<evidence type="ECO:0000313" key="3">
    <source>
        <dbReference type="EMBL" id="EMA37500.1"/>
    </source>
</evidence>
<evidence type="ECO:0000256" key="1">
    <source>
        <dbReference type="ARBA" id="ARBA00007529"/>
    </source>
</evidence>
<dbReference type="EMBL" id="AOLZ01000012">
    <property type="protein sequence ID" value="EMA37500.1"/>
    <property type="molecule type" value="Genomic_DNA"/>
</dbReference>
<dbReference type="Proteomes" id="UP000011555">
    <property type="component" value="Unassembled WGS sequence"/>
</dbReference>
<proteinExistence type="inferred from homology"/>
<dbReference type="STRING" id="358396.CHINAEXTREME_08185"/>
<evidence type="ECO:0000313" key="5">
    <source>
        <dbReference type="Proteomes" id="UP000186547"/>
    </source>
</evidence>
<accession>M0LZH8</accession>
<reference evidence="2" key="3">
    <citation type="submission" date="2017-01" db="EMBL/GenBank/DDBJ databases">
        <authorList>
            <person name="Mah S.A."/>
            <person name="Swanson W.J."/>
            <person name="Moy G.W."/>
            <person name="Vacquier V.D."/>
        </authorList>
    </citation>
    <scope>NUCLEOTIDE SEQUENCE</scope>
    <source>
        <strain evidence="2">AJ5</strain>
    </source>
</reference>
<gene>
    <name evidence="3" type="ORF">C445_01396</name>
    <name evidence="2" type="ORF">CHINAEXTREME_08185</name>
</gene>
<dbReference type="Gene3D" id="3.10.310.10">
    <property type="entry name" value="Diaminopimelate Epimerase, Chain A, domain 1"/>
    <property type="match status" value="2"/>
</dbReference>
<dbReference type="AlphaFoldDB" id="M0LZH8"/>
<name>M0LZH8_NATLA</name>
<dbReference type="Proteomes" id="UP000186547">
    <property type="component" value="Chromosome"/>
</dbReference>
<sequence length="338" mass="36653">MQSDIAVETIDTHTAGEPTRILTDGIDRTRIRGGDVGEQRDRFATHYDWLRELLMCEPRGHADMFGAVPTLPDAPEADLGLFFMDGQGYLDMCGHGTMGAVTALIETGRLEPADRIVVETPAGLVATSPTVTDGRVEDVTVRNVRSYVADQCEHTVTTGDADEPRSLSVDVVSAGNAFALVDVADLDLDLEVSPEDADTFVDLGLEIRRRLNENGEIVDPLAGTRRRVSIVEFYESGETADRNVVVFGDGQVDRSPCGTGTCAKMTLLHARGDLEVGERYRYESVIGSEFTGRLLEVEHRDGVAVTTPEVTGSAYITGRHTFLADGRDELNGFTLSDA</sequence>
<dbReference type="GO" id="GO:0047580">
    <property type="term" value="F:4-hydroxyproline epimerase activity"/>
    <property type="evidence" value="ECO:0007669"/>
    <property type="project" value="TreeGrafter"/>
</dbReference>
<keyword evidence="4" id="KW-1185">Reference proteome</keyword>
<evidence type="ECO:0000313" key="4">
    <source>
        <dbReference type="Proteomes" id="UP000011555"/>
    </source>
</evidence>
<dbReference type="PATRIC" id="fig|358396.7.peg.282"/>
<dbReference type="eggNOG" id="arCOG02255">
    <property type="taxonomic scope" value="Archaea"/>
</dbReference>
<dbReference type="PANTHER" id="PTHR33442:SF5">
    <property type="entry name" value="BIFUNCTIONAL TRANS-3-HYDROXY-L-PROLINE DEHYDRATASE_2-EPIMERASE"/>
    <property type="match status" value="1"/>
</dbReference>
<dbReference type="InterPro" id="IPR008794">
    <property type="entry name" value="Pro_racemase_fam"/>
</dbReference>
<reference evidence="3 4" key="2">
    <citation type="journal article" date="2014" name="PLoS Genet.">
        <title>Phylogenetically driven sequencing of extremely halophilic archaea reveals strategies for static and dynamic osmo-response.</title>
        <authorList>
            <person name="Becker E.A."/>
            <person name="Seitzer P.M."/>
            <person name="Tritt A."/>
            <person name="Larsen D."/>
            <person name="Krusor M."/>
            <person name="Yao A.I."/>
            <person name="Wu D."/>
            <person name="Madern D."/>
            <person name="Eisen J.A."/>
            <person name="Darling A.E."/>
            <person name="Facciotti M.T."/>
        </authorList>
    </citation>
    <scope>NUCLEOTIDE SEQUENCE [LARGE SCALE GENOMIC DNA]</scope>
    <source>
        <strain evidence="3 4">AJ5</strain>
    </source>
</reference>
<dbReference type="Pfam" id="PF05544">
    <property type="entry name" value="Pro_racemase"/>
    <property type="match status" value="1"/>
</dbReference>
<organism evidence="3 4">
    <name type="scientific">Natronobacterium lacisalsi AJ5</name>
    <dbReference type="NCBI Taxonomy" id="358396"/>
    <lineage>
        <taxon>Archaea</taxon>
        <taxon>Methanobacteriati</taxon>
        <taxon>Methanobacteriota</taxon>
        <taxon>Stenosarchaea group</taxon>
        <taxon>Halobacteria</taxon>
        <taxon>Halobacteriales</taxon>
        <taxon>Natrialbaceae</taxon>
        <taxon>Natronobacterium</taxon>
    </lineage>
</organism>
<dbReference type="KEGG" id="hlc:CHINAEXTREME08185"/>
<dbReference type="SUPFAM" id="SSF54506">
    <property type="entry name" value="Diaminopimelate epimerase-like"/>
    <property type="match status" value="1"/>
</dbReference>
<dbReference type="GeneID" id="30921095"/>
<dbReference type="EMBL" id="CP019285">
    <property type="protein sequence ID" value="APW97756.1"/>
    <property type="molecule type" value="Genomic_DNA"/>
</dbReference>
<comment type="similarity">
    <text evidence="1">Belongs to the proline racemase family.</text>
</comment>
<protein>
    <submittedName>
        <fullName evidence="3">Proline racemase</fullName>
    </submittedName>
</protein>
<evidence type="ECO:0000313" key="2">
    <source>
        <dbReference type="EMBL" id="APW97756.1"/>
    </source>
</evidence>
<dbReference type="PIRSF" id="PIRSF029792">
    <property type="entry name" value="Pro_racemase"/>
    <property type="match status" value="1"/>
</dbReference>
<dbReference type="FunFam" id="3.10.310.10:FF:000003">
    <property type="entry name" value="Proline racemase"/>
    <property type="match status" value="1"/>
</dbReference>